<keyword evidence="2" id="KW-1185">Reference proteome</keyword>
<accession>A0A371HS84</accession>
<organism evidence="1 2">
    <name type="scientific">Mucuna pruriens</name>
    <name type="common">Velvet bean</name>
    <name type="synonym">Dolichos pruriens</name>
    <dbReference type="NCBI Taxonomy" id="157652"/>
    <lineage>
        <taxon>Eukaryota</taxon>
        <taxon>Viridiplantae</taxon>
        <taxon>Streptophyta</taxon>
        <taxon>Embryophyta</taxon>
        <taxon>Tracheophyta</taxon>
        <taxon>Spermatophyta</taxon>
        <taxon>Magnoliopsida</taxon>
        <taxon>eudicotyledons</taxon>
        <taxon>Gunneridae</taxon>
        <taxon>Pentapetalae</taxon>
        <taxon>rosids</taxon>
        <taxon>fabids</taxon>
        <taxon>Fabales</taxon>
        <taxon>Fabaceae</taxon>
        <taxon>Papilionoideae</taxon>
        <taxon>50 kb inversion clade</taxon>
        <taxon>NPAAA clade</taxon>
        <taxon>indigoferoid/millettioid clade</taxon>
        <taxon>Phaseoleae</taxon>
        <taxon>Mucuna</taxon>
    </lineage>
</organism>
<proteinExistence type="predicted"/>
<evidence type="ECO:0000313" key="1">
    <source>
        <dbReference type="EMBL" id="RDY05636.1"/>
    </source>
</evidence>
<gene>
    <name evidence="1" type="ORF">CR513_10511</name>
</gene>
<dbReference type="Proteomes" id="UP000257109">
    <property type="component" value="Unassembled WGS sequence"/>
</dbReference>
<sequence length="221" mass="26048">MENPFTLNKTQLTNKLYSLSKTHLAKQNLILTMSLYSLFNIHIVTPQPCIEIQLLPTKFEKTIKAITYMDMGVQKMMINPNILSKEAWKKEVAYFVAIDRKVFRTNVVTKAPIRIKFFLECIIWTKVIGSKLPNKGILIRMDVYSITHRLHILPIGIKFKREFKPYLKLNEDINPTKAIHLGNKRQTKMVSKLDCPERGCIWYEYYYIEGKRETISKYEIR</sequence>
<dbReference type="AlphaFoldDB" id="A0A371HS84"/>
<dbReference type="OrthoDB" id="1914518at2759"/>
<evidence type="ECO:0000313" key="2">
    <source>
        <dbReference type="Proteomes" id="UP000257109"/>
    </source>
</evidence>
<dbReference type="EMBL" id="QJKJ01001841">
    <property type="protein sequence ID" value="RDY05636.1"/>
    <property type="molecule type" value="Genomic_DNA"/>
</dbReference>
<name>A0A371HS84_MUCPR</name>
<reference evidence="1" key="1">
    <citation type="submission" date="2018-05" db="EMBL/GenBank/DDBJ databases">
        <title>Draft genome of Mucuna pruriens seed.</title>
        <authorList>
            <person name="Nnadi N.E."/>
            <person name="Vos R."/>
            <person name="Hasami M.H."/>
            <person name="Devisetty U.K."/>
            <person name="Aguiy J.C."/>
        </authorList>
    </citation>
    <scope>NUCLEOTIDE SEQUENCE [LARGE SCALE GENOMIC DNA]</scope>
    <source>
        <strain evidence="1">JCA_2017</strain>
    </source>
</reference>
<protein>
    <submittedName>
        <fullName evidence="1">Uncharacterized protein</fullName>
    </submittedName>
</protein>
<comment type="caution">
    <text evidence="1">The sequence shown here is derived from an EMBL/GenBank/DDBJ whole genome shotgun (WGS) entry which is preliminary data.</text>
</comment>
<feature type="non-terminal residue" evidence="1">
    <location>
        <position position="1"/>
    </location>
</feature>